<gene>
    <name evidence="3" type="ORF">E6O75_ATG07745</name>
</gene>
<evidence type="ECO:0000313" key="4">
    <source>
        <dbReference type="Proteomes" id="UP000298493"/>
    </source>
</evidence>
<dbReference type="STRING" id="86259.A0A4Z1P7D9"/>
<proteinExistence type="predicted"/>
<accession>A0A4Z1P7D9</accession>
<feature type="region of interest" description="Disordered" evidence="1">
    <location>
        <begin position="411"/>
        <end position="493"/>
    </location>
</feature>
<reference evidence="3 4" key="1">
    <citation type="submission" date="2019-04" db="EMBL/GenBank/DDBJ databases">
        <title>High contiguity whole genome sequence and gene annotation resource for two Venturia nashicola isolates.</title>
        <authorList>
            <person name="Prokchorchik M."/>
            <person name="Won K."/>
            <person name="Lee Y."/>
            <person name="Choi E.D."/>
            <person name="Segonzac C."/>
            <person name="Sohn K.H."/>
        </authorList>
    </citation>
    <scope>NUCLEOTIDE SEQUENCE [LARGE SCALE GENOMIC DNA]</scope>
    <source>
        <strain evidence="3 4">PRI2</strain>
    </source>
</reference>
<comment type="caution">
    <text evidence="3">The sequence shown here is derived from an EMBL/GenBank/DDBJ whole genome shotgun (WGS) entry which is preliminary data.</text>
</comment>
<keyword evidence="4" id="KW-1185">Reference proteome</keyword>
<keyword evidence="2" id="KW-1133">Transmembrane helix</keyword>
<feature type="compositionally biased region" description="Polar residues" evidence="1">
    <location>
        <begin position="463"/>
        <end position="480"/>
    </location>
</feature>
<feature type="region of interest" description="Disordered" evidence="1">
    <location>
        <begin position="688"/>
        <end position="751"/>
    </location>
</feature>
<sequence length="751" mass="82253">MSLLVKSNPVTTKPSSPAGRKIWGNGTSTPSNKCGCCQKFGHTENQCWVKSPKLKTTSTKGVGGALLQRITNVKGVSSYSWNEREEMSILCPGAPPKWTPNEWAIRLKNDGAAGFHQGKLIAYPMEPLVRSIYQENPLFKSHNVNIVACGTTLGQLLKYFQYRGRHSAFQIRADLIGETLFLTRPSRSNEEKAKDAQRFGRGYKQLNTTFDKDINNIGTHHRVIEYTLGGLNILLQFEADALHECKVSKPTGGDPVATRSTYLNFDTTTQKRAGAAPPKPAETVQHIKVPQSALLRIETYADHDLTGRKRDKIIAGLLPVLWLRQTPCVAIAWHNNGVFEPSDVKHRDCREDIASWEQGNQEDIRKLILMLKSIISEVKASSSHKMEFFAEASGQLQRKELASESSSILPEHLAERWSRPDSTTNPANSIPAQPMQSFSAPIWPPSAPRSASTEEDLIDLTSEPASDQIDIQSKIDQPTIKNPPATRPETDRQRGWLATSLSSGRSHSPIVPRATTALVNRPAESHVAMRKPARFTPTTSNVIAIGPATKSPIMKISITGIQVAETQAEDTPAIQVLPPDTQEIISSNTPTAYVTPSIKDLPCYNWVAPVSLFGAAYTIAVLGAVYGGIAVAIVCAAIYAGYVLSETAKRSPPAQVRDAETYPPIDLKLSLAPSTPIVRATHIPTVSTPEILDPKDSVGPASGKPIERKKIESELNEDRLPSNNPVKALISPARPSPHGLIFKRYFPDKKN</sequence>
<feature type="compositionally biased region" description="Polar residues" evidence="1">
    <location>
        <begin position="420"/>
        <end position="439"/>
    </location>
</feature>
<dbReference type="PANTHER" id="PTHR35179:SF2">
    <property type="entry name" value="START DOMAIN-CONTAINING PROTEIN"/>
    <property type="match status" value="1"/>
</dbReference>
<evidence type="ECO:0000256" key="2">
    <source>
        <dbReference type="SAM" id="Phobius"/>
    </source>
</evidence>
<protein>
    <submittedName>
        <fullName evidence="3">Uncharacterized protein</fullName>
    </submittedName>
</protein>
<dbReference type="PANTHER" id="PTHR35179">
    <property type="entry name" value="PROTEIN CBG02620"/>
    <property type="match status" value="1"/>
</dbReference>
<feature type="compositionally biased region" description="Basic and acidic residues" evidence="1">
    <location>
        <begin position="705"/>
        <end position="720"/>
    </location>
</feature>
<keyword evidence="2" id="KW-0472">Membrane</keyword>
<dbReference type="EMBL" id="SNSC02000011">
    <property type="protein sequence ID" value="TID20285.1"/>
    <property type="molecule type" value="Genomic_DNA"/>
</dbReference>
<keyword evidence="2" id="KW-0812">Transmembrane</keyword>
<feature type="transmembrane region" description="Helical" evidence="2">
    <location>
        <begin position="615"/>
        <end position="642"/>
    </location>
</feature>
<evidence type="ECO:0000313" key="3">
    <source>
        <dbReference type="EMBL" id="TID20285.1"/>
    </source>
</evidence>
<evidence type="ECO:0000256" key="1">
    <source>
        <dbReference type="SAM" id="MobiDB-lite"/>
    </source>
</evidence>
<dbReference type="AlphaFoldDB" id="A0A4Z1P7D9"/>
<name>A0A4Z1P7D9_9PEZI</name>
<dbReference type="Proteomes" id="UP000298493">
    <property type="component" value="Unassembled WGS sequence"/>
</dbReference>
<feature type="region of interest" description="Disordered" evidence="1">
    <location>
        <begin position="1"/>
        <end position="24"/>
    </location>
</feature>
<organism evidence="3 4">
    <name type="scientific">Venturia nashicola</name>
    <dbReference type="NCBI Taxonomy" id="86259"/>
    <lineage>
        <taxon>Eukaryota</taxon>
        <taxon>Fungi</taxon>
        <taxon>Dikarya</taxon>
        <taxon>Ascomycota</taxon>
        <taxon>Pezizomycotina</taxon>
        <taxon>Dothideomycetes</taxon>
        <taxon>Pleosporomycetidae</taxon>
        <taxon>Venturiales</taxon>
        <taxon>Venturiaceae</taxon>
        <taxon>Venturia</taxon>
    </lineage>
</organism>